<dbReference type="Gene3D" id="3.40.50.300">
    <property type="entry name" value="P-loop containing nucleotide triphosphate hydrolases"/>
    <property type="match status" value="1"/>
</dbReference>
<dbReference type="InterPro" id="IPR002182">
    <property type="entry name" value="NB-ARC"/>
</dbReference>
<dbReference type="PRINTS" id="PR00364">
    <property type="entry name" value="DISEASERSIST"/>
</dbReference>
<evidence type="ECO:0000313" key="2">
    <source>
        <dbReference type="EMBL" id="AEW24018.1"/>
    </source>
</evidence>
<dbReference type="AlphaFoldDB" id="K4EX59"/>
<dbReference type="GO" id="GO:0043531">
    <property type="term" value="F:ADP binding"/>
    <property type="evidence" value="ECO:0007669"/>
    <property type="project" value="InterPro"/>
</dbReference>
<dbReference type="GO" id="GO:0006952">
    <property type="term" value="P:defense response"/>
    <property type="evidence" value="ECO:0007669"/>
    <property type="project" value="InterPro"/>
</dbReference>
<proteinExistence type="predicted"/>
<reference evidence="2" key="1">
    <citation type="submission" date="2011-10" db="EMBL/GenBank/DDBJ databases">
        <title>Identification and analysis of resistance gene analogs (RGAs) diversity in Rubus spp. Colombian germplasm.</title>
        <authorList>
            <person name="Afanador-Kafuri L."/>
            <person name="Alvarez E."/>
            <person name="Mejia J.F."/>
            <person name="Gonzalez A."/>
        </authorList>
    </citation>
    <scope>NUCLEOTIDE SEQUENCE</scope>
    <source>
        <tissue evidence="2">Leaf</tissue>
    </source>
</reference>
<evidence type="ECO:0000259" key="1">
    <source>
        <dbReference type="Pfam" id="PF00931"/>
    </source>
</evidence>
<sequence>GMGGIGKTTIARAVYDKIADQFEHYCFLDNVKDGFLTKNGERHMKEELVSRILKEKYWMPGAFDRGSKIILEKLGKKKVLLVLDDVDNVHQMEALLGKTPLFGGGSRIIIMTRNKHLLGRVKIYNPQLLSDSEALQLFRQYAFRTNDPSGEYDHLSRRAIKYAHGLPFAFKILI</sequence>
<dbReference type="InterPro" id="IPR027417">
    <property type="entry name" value="P-loop_NTPase"/>
</dbReference>
<dbReference type="PANTHER" id="PTHR11017">
    <property type="entry name" value="LEUCINE-RICH REPEAT-CONTAINING PROTEIN"/>
    <property type="match status" value="1"/>
</dbReference>
<dbReference type="PANTHER" id="PTHR11017:SF573">
    <property type="entry name" value="ADP-RIBOSYL CYCLASE_CYCLIC ADP-RIBOSE HYDROLASE"/>
    <property type="match status" value="1"/>
</dbReference>
<organism evidence="2">
    <name type="scientific">Rubus sp. LAK-2011</name>
    <dbReference type="NCBI Taxonomy" id="1111067"/>
    <lineage>
        <taxon>Eukaryota</taxon>
        <taxon>Viridiplantae</taxon>
        <taxon>Streptophyta</taxon>
        <taxon>Embryophyta</taxon>
        <taxon>Tracheophyta</taxon>
        <taxon>Spermatophyta</taxon>
        <taxon>Magnoliopsida</taxon>
        <taxon>eudicotyledons</taxon>
        <taxon>Gunneridae</taxon>
        <taxon>Pentapetalae</taxon>
        <taxon>rosids</taxon>
        <taxon>fabids</taxon>
        <taxon>Rosales</taxon>
        <taxon>Rosaceae</taxon>
        <taxon>Rosoideae</taxon>
        <taxon>Rosoideae incertae sedis</taxon>
        <taxon>Rubus</taxon>
    </lineage>
</organism>
<dbReference type="EMBL" id="JN990355">
    <property type="protein sequence ID" value="AEW24018.1"/>
    <property type="molecule type" value="Genomic_DNA"/>
</dbReference>
<dbReference type="SUPFAM" id="SSF52540">
    <property type="entry name" value="P-loop containing nucleoside triphosphate hydrolases"/>
    <property type="match status" value="1"/>
</dbReference>
<feature type="non-terminal residue" evidence="2">
    <location>
        <position position="1"/>
    </location>
</feature>
<feature type="non-terminal residue" evidence="2">
    <location>
        <position position="174"/>
    </location>
</feature>
<dbReference type="InterPro" id="IPR044974">
    <property type="entry name" value="Disease_R_plants"/>
</dbReference>
<dbReference type="Pfam" id="PF00931">
    <property type="entry name" value="NB-ARC"/>
    <property type="match status" value="1"/>
</dbReference>
<accession>K4EX59</accession>
<feature type="domain" description="NB-ARC" evidence="1">
    <location>
        <begin position="1"/>
        <end position="146"/>
    </location>
</feature>
<name>K4EX59_9ROSA</name>
<protein>
    <submittedName>
        <fullName evidence="2">Putative NBS-LRR disease resistance protein</fullName>
    </submittedName>
</protein>